<keyword evidence="2" id="KW-1185">Reference proteome</keyword>
<name>A0A1G8LQB9_9FLAO</name>
<accession>A0A1G8LQB9</accession>
<dbReference type="EMBL" id="FNCZ01000013">
    <property type="protein sequence ID" value="SDI57813.1"/>
    <property type="molecule type" value="Genomic_DNA"/>
</dbReference>
<evidence type="ECO:0000313" key="1">
    <source>
        <dbReference type="EMBL" id="SDI57813.1"/>
    </source>
</evidence>
<dbReference type="RefSeq" id="WP_217630769.1">
    <property type="nucleotide sequence ID" value="NZ_FNCZ01000013.1"/>
</dbReference>
<protein>
    <recommendedName>
        <fullName evidence="3">GTPase</fullName>
    </recommendedName>
</protein>
<dbReference type="AlphaFoldDB" id="A0A1G8LQB9"/>
<organism evidence="1 2">
    <name type="scientific">Winogradskyella thalassocola</name>
    <dbReference type="NCBI Taxonomy" id="262004"/>
    <lineage>
        <taxon>Bacteria</taxon>
        <taxon>Pseudomonadati</taxon>
        <taxon>Bacteroidota</taxon>
        <taxon>Flavobacteriia</taxon>
        <taxon>Flavobacteriales</taxon>
        <taxon>Flavobacteriaceae</taxon>
        <taxon>Winogradskyella</taxon>
    </lineage>
</organism>
<reference evidence="2" key="1">
    <citation type="submission" date="2016-10" db="EMBL/GenBank/DDBJ databases">
        <authorList>
            <person name="Varghese N."/>
            <person name="Submissions S."/>
        </authorList>
    </citation>
    <scope>NUCLEOTIDE SEQUENCE [LARGE SCALE GENOMIC DNA]</scope>
    <source>
        <strain evidence="2">DSM 15363</strain>
    </source>
</reference>
<proteinExistence type="predicted"/>
<dbReference type="STRING" id="262004.SAMN04489796_11350"/>
<evidence type="ECO:0008006" key="3">
    <source>
        <dbReference type="Google" id="ProtNLM"/>
    </source>
</evidence>
<evidence type="ECO:0000313" key="2">
    <source>
        <dbReference type="Proteomes" id="UP000199492"/>
    </source>
</evidence>
<sequence length="86" mass="10050">MKLLFIYNANSGKLNALFDAGHKLFSPATYKCALCALTYETFSKNNLWKNFRIESNVDMEFYHKDEFEAKFPNINMIYPAILKLEV</sequence>
<dbReference type="Proteomes" id="UP000199492">
    <property type="component" value="Unassembled WGS sequence"/>
</dbReference>
<gene>
    <name evidence="1" type="ORF">SAMN04489796_11350</name>
</gene>